<name>A0ABY4XEC1_9BACT</name>
<dbReference type="Proteomes" id="UP001055420">
    <property type="component" value="Chromosome"/>
</dbReference>
<feature type="region of interest" description="Disordered" evidence="1">
    <location>
        <begin position="68"/>
        <end position="90"/>
    </location>
</feature>
<gene>
    <name evidence="2" type="ORF">NFI80_12690</name>
</gene>
<protein>
    <submittedName>
        <fullName evidence="2">Uncharacterized protein</fullName>
    </submittedName>
</protein>
<reference evidence="2" key="1">
    <citation type="submission" date="2022-06" db="EMBL/GenBank/DDBJ databases">
        <title>Novel species in genus Dyadobacter.</title>
        <authorList>
            <person name="Ma C."/>
        </authorList>
    </citation>
    <scope>NUCLEOTIDE SEQUENCE</scope>
    <source>
        <strain evidence="2">CY22</strain>
    </source>
</reference>
<accession>A0ABY4XEC1</accession>
<organism evidence="2 3">
    <name type="scientific">Dyadobacter chenhuakuii</name>
    <dbReference type="NCBI Taxonomy" id="2909339"/>
    <lineage>
        <taxon>Bacteria</taxon>
        <taxon>Pseudomonadati</taxon>
        <taxon>Bacteroidota</taxon>
        <taxon>Cytophagia</taxon>
        <taxon>Cytophagales</taxon>
        <taxon>Spirosomataceae</taxon>
        <taxon>Dyadobacter</taxon>
    </lineage>
</organism>
<sequence length="90" mass="10507">MVSTSEQFRGSSRLNDMQISLLRLFEQGISESEELEVRKMLMDYFDQGLQKELKEVLDKKKYSTQDYHKMLSDDNPQPASLAPQALNRIH</sequence>
<dbReference type="RefSeq" id="WP_235162844.1">
    <property type="nucleotide sequence ID" value="NZ_CP098805.1"/>
</dbReference>
<dbReference type="EMBL" id="CP098805">
    <property type="protein sequence ID" value="USJ28732.1"/>
    <property type="molecule type" value="Genomic_DNA"/>
</dbReference>
<evidence type="ECO:0000313" key="2">
    <source>
        <dbReference type="EMBL" id="USJ28732.1"/>
    </source>
</evidence>
<proteinExistence type="predicted"/>
<evidence type="ECO:0000313" key="3">
    <source>
        <dbReference type="Proteomes" id="UP001055420"/>
    </source>
</evidence>
<evidence type="ECO:0000256" key="1">
    <source>
        <dbReference type="SAM" id="MobiDB-lite"/>
    </source>
</evidence>
<keyword evidence="3" id="KW-1185">Reference proteome</keyword>